<proteinExistence type="predicted"/>
<organism evidence="2">
    <name type="scientific">viral metagenome</name>
    <dbReference type="NCBI Taxonomy" id="1070528"/>
    <lineage>
        <taxon>unclassified sequences</taxon>
        <taxon>metagenomes</taxon>
        <taxon>organismal metagenomes</taxon>
    </lineage>
</organism>
<evidence type="ECO:0000313" key="2">
    <source>
        <dbReference type="EMBL" id="QHT87838.1"/>
    </source>
</evidence>
<reference evidence="2" key="1">
    <citation type="journal article" date="2020" name="Nature">
        <title>Giant virus diversity and host interactions through global metagenomics.</title>
        <authorList>
            <person name="Schulz F."/>
            <person name="Roux S."/>
            <person name="Paez-Espino D."/>
            <person name="Jungbluth S."/>
            <person name="Walsh D.A."/>
            <person name="Denef V.J."/>
            <person name="McMahon K.D."/>
            <person name="Konstantinidis K.T."/>
            <person name="Eloe-Fadrosh E.A."/>
            <person name="Kyrpides N.C."/>
            <person name="Woyke T."/>
        </authorList>
    </citation>
    <scope>NUCLEOTIDE SEQUENCE</scope>
    <source>
        <strain evidence="2">GVMAG-M-3300023184-191</strain>
    </source>
</reference>
<sequence>MFTVYKKITTPETSPVLGPANATPRESPTITPKEDPQTSEPTPLSSNMEPFSLSLSLCNYCCSSRLNPDHKPDPKTKTDLNQDQYEFGHATHYTYHKHSATTTPRMICEFETGTPP</sequence>
<evidence type="ECO:0000256" key="1">
    <source>
        <dbReference type="SAM" id="MobiDB-lite"/>
    </source>
</evidence>
<accession>A0A6C0I499</accession>
<feature type="region of interest" description="Disordered" evidence="1">
    <location>
        <begin position="1"/>
        <end position="48"/>
    </location>
</feature>
<protein>
    <submittedName>
        <fullName evidence="2">Uncharacterized protein</fullName>
    </submittedName>
</protein>
<dbReference type="EMBL" id="MN740102">
    <property type="protein sequence ID" value="QHT87838.1"/>
    <property type="molecule type" value="Genomic_DNA"/>
</dbReference>
<name>A0A6C0I499_9ZZZZ</name>
<feature type="compositionally biased region" description="Polar residues" evidence="1">
    <location>
        <begin position="38"/>
        <end position="48"/>
    </location>
</feature>
<dbReference type="AlphaFoldDB" id="A0A6C0I499"/>